<organism evidence="1 2">
    <name type="scientific">Ferroplasma acidiphilum</name>
    <dbReference type="NCBI Taxonomy" id="74969"/>
    <lineage>
        <taxon>Archaea</taxon>
        <taxon>Methanobacteriati</taxon>
        <taxon>Thermoplasmatota</taxon>
        <taxon>Thermoplasmata</taxon>
        <taxon>Thermoplasmatales</taxon>
        <taxon>Ferroplasmaceae</taxon>
        <taxon>Ferroplasma</taxon>
    </lineage>
</organism>
<evidence type="ECO:0000313" key="1">
    <source>
        <dbReference type="EMBL" id="NOL60142.1"/>
    </source>
</evidence>
<dbReference type="Pfam" id="PF11513">
    <property type="entry name" value="TA0956"/>
    <property type="match status" value="1"/>
</dbReference>
<evidence type="ECO:0000313" key="2">
    <source>
        <dbReference type="Proteomes" id="UP000546917"/>
    </source>
</evidence>
<protein>
    <submittedName>
        <fullName evidence="1">TA0956 family protein</fullName>
    </submittedName>
</protein>
<dbReference type="Proteomes" id="UP000546917">
    <property type="component" value="Unassembled WGS sequence"/>
</dbReference>
<comment type="caution">
    <text evidence="1">The sequence shown here is derived from an EMBL/GenBank/DDBJ whole genome shotgun (WGS) entry which is preliminary data.</text>
</comment>
<dbReference type="InterPro" id="IPR038394">
    <property type="entry name" value="TA0956_sf"/>
</dbReference>
<gene>
    <name evidence="1" type="ORF">HLB00_04740</name>
</gene>
<reference evidence="1 2" key="1">
    <citation type="submission" date="2020-05" db="EMBL/GenBank/DDBJ databases">
        <authorList>
            <person name="Zhang R."/>
        </authorList>
    </citation>
    <scope>NUCLEOTIDE SEQUENCE [LARGE SCALE GENOMIC DNA]</scope>
    <source>
        <strain evidence="1 2">DSM 28986</strain>
    </source>
</reference>
<sequence length="109" mass="11920">MANCVAYNIRHSLKSSTMCVPLAELNRSLDDLCANIGKIQAFIDKYGKSAGVNKNDANVGIIIVNPGKKIVDMSFSQNLGIDKMKVNSSADELRKNKFTVTVHFPSTPF</sequence>
<accession>A0A7K4FM71</accession>
<proteinExistence type="predicted"/>
<dbReference type="RefSeq" id="WP_171481563.1">
    <property type="nucleotide sequence ID" value="NZ_JABGBP010000163.1"/>
</dbReference>
<dbReference type="AlphaFoldDB" id="A0A7K4FM71"/>
<dbReference type="Gene3D" id="3.30.420.600">
    <property type="entry name" value="Thermoplasma acidophilum protein TA0956"/>
    <property type="match status" value="1"/>
</dbReference>
<dbReference type="InterPro" id="IPR021595">
    <property type="entry name" value="TA0956"/>
</dbReference>
<name>A0A7K4FM71_9ARCH</name>
<dbReference type="EMBL" id="JABGBP010000163">
    <property type="protein sequence ID" value="NOL60142.1"/>
    <property type="molecule type" value="Genomic_DNA"/>
</dbReference>